<evidence type="ECO:0000256" key="1">
    <source>
        <dbReference type="SAM" id="MobiDB-lite"/>
    </source>
</evidence>
<gene>
    <name evidence="3" type="ORF">TKK_008794</name>
</gene>
<keyword evidence="4" id="KW-1185">Reference proteome</keyword>
<keyword evidence="2" id="KW-1133">Transmembrane helix</keyword>
<feature type="region of interest" description="Disordered" evidence="1">
    <location>
        <begin position="185"/>
        <end position="219"/>
    </location>
</feature>
<feature type="compositionally biased region" description="Basic and acidic residues" evidence="1">
    <location>
        <begin position="190"/>
        <end position="205"/>
    </location>
</feature>
<accession>A0ABD2WX21</accession>
<organism evidence="3 4">
    <name type="scientific">Trichogramma kaykai</name>
    <dbReference type="NCBI Taxonomy" id="54128"/>
    <lineage>
        <taxon>Eukaryota</taxon>
        <taxon>Metazoa</taxon>
        <taxon>Ecdysozoa</taxon>
        <taxon>Arthropoda</taxon>
        <taxon>Hexapoda</taxon>
        <taxon>Insecta</taxon>
        <taxon>Pterygota</taxon>
        <taxon>Neoptera</taxon>
        <taxon>Endopterygota</taxon>
        <taxon>Hymenoptera</taxon>
        <taxon>Apocrita</taxon>
        <taxon>Proctotrupomorpha</taxon>
        <taxon>Chalcidoidea</taxon>
        <taxon>Trichogrammatidae</taxon>
        <taxon>Trichogramma</taxon>
    </lineage>
</organism>
<comment type="caution">
    <text evidence="3">The sequence shown here is derived from an EMBL/GenBank/DDBJ whole genome shotgun (WGS) entry which is preliminary data.</text>
</comment>
<feature type="transmembrane region" description="Helical" evidence="2">
    <location>
        <begin position="394"/>
        <end position="416"/>
    </location>
</feature>
<protein>
    <submittedName>
        <fullName evidence="3">Uncharacterized protein</fullName>
    </submittedName>
</protein>
<sequence length="427" mass="49180">MSQEQDKAASGQEPKTQPLKRPSIHRLISREEDQTNEDSGNEADQSSAPSTPPMRAQPQEASPANEPRPWVPQARTVQLEGDGDQRSRAEENVVTSSRAEPVTSDDEAVLKLRRGSTSEASVESSASSEPESRTRPRNYRTPLVTPHDEAESSLRPILPATFEYDIDSIRSLPQNLIPEQISNQTAQIRQDAEQQSRPSDDRHVLNDNPPARGYQYEWRGRNVHLVPREQMRQNVEQQSRPSNDRHVSNDNPPARGYQYEWRERNVHLVPREQIRQDVEQQQSRPSHDRHVSNDNPPARGYQYEWRGRNVHLVPREQIRQDVEQQQERPNHDRPVPDDNPSVQQYEGIGQNAHRVAPEQIRQDVVQARSRNDEHVVPAIPGWWDVFCRKLRENWITLLIFILFAALLINLIVFIHYGPEELKKSGQA</sequence>
<dbReference type="AlphaFoldDB" id="A0ABD2WX21"/>
<keyword evidence="2" id="KW-0472">Membrane</keyword>
<evidence type="ECO:0000313" key="4">
    <source>
        <dbReference type="Proteomes" id="UP001627154"/>
    </source>
</evidence>
<name>A0ABD2WX21_9HYME</name>
<evidence type="ECO:0000256" key="2">
    <source>
        <dbReference type="SAM" id="Phobius"/>
    </source>
</evidence>
<evidence type="ECO:0000313" key="3">
    <source>
        <dbReference type="EMBL" id="KAL3397460.1"/>
    </source>
</evidence>
<dbReference type="Proteomes" id="UP001627154">
    <property type="component" value="Unassembled WGS sequence"/>
</dbReference>
<dbReference type="EMBL" id="JBJJXI010000064">
    <property type="protein sequence ID" value="KAL3397460.1"/>
    <property type="molecule type" value="Genomic_DNA"/>
</dbReference>
<feature type="compositionally biased region" description="Low complexity" evidence="1">
    <location>
        <begin position="117"/>
        <end position="129"/>
    </location>
</feature>
<reference evidence="3 4" key="1">
    <citation type="journal article" date="2024" name="bioRxiv">
        <title>A reference genome for Trichogramma kaykai: A tiny desert-dwelling parasitoid wasp with competing sex-ratio distorters.</title>
        <authorList>
            <person name="Culotta J."/>
            <person name="Lindsey A.R."/>
        </authorList>
    </citation>
    <scope>NUCLEOTIDE SEQUENCE [LARGE SCALE GENOMIC DNA]</scope>
    <source>
        <strain evidence="3 4">KSX58</strain>
    </source>
</reference>
<feature type="compositionally biased region" description="Polar residues" evidence="1">
    <location>
        <begin position="232"/>
        <end position="241"/>
    </location>
</feature>
<proteinExistence type="predicted"/>
<keyword evidence="2" id="KW-0812">Transmembrane</keyword>
<feature type="region of interest" description="Disordered" evidence="1">
    <location>
        <begin position="1"/>
        <end position="153"/>
    </location>
</feature>
<feature type="region of interest" description="Disordered" evidence="1">
    <location>
        <begin position="276"/>
        <end position="305"/>
    </location>
</feature>
<feature type="region of interest" description="Disordered" evidence="1">
    <location>
        <begin position="232"/>
        <end position="260"/>
    </location>
</feature>